<comment type="caution">
    <text evidence="1">The sequence shown here is derived from an EMBL/GenBank/DDBJ whole genome shotgun (WGS) entry which is preliminary data.</text>
</comment>
<feature type="non-terminal residue" evidence="1">
    <location>
        <position position="42"/>
    </location>
</feature>
<organism evidence="1 2">
    <name type="scientific">Gnathostoma spinigerum</name>
    <dbReference type="NCBI Taxonomy" id="75299"/>
    <lineage>
        <taxon>Eukaryota</taxon>
        <taxon>Metazoa</taxon>
        <taxon>Ecdysozoa</taxon>
        <taxon>Nematoda</taxon>
        <taxon>Chromadorea</taxon>
        <taxon>Rhabditida</taxon>
        <taxon>Spirurina</taxon>
        <taxon>Gnathostomatomorpha</taxon>
        <taxon>Gnathostomatoidea</taxon>
        <taxon>Gnathostomatidae</taxon>
        <taxon>Gnathostoma</taxon>
    </lineage>
</organism>
<keyword evidence="2" id="KW-1185">Reference proteome</keyword>
<gene>
    <name evidence="1" type="ORF">AB6A40_009944</name>
</gene>
<evidence type="ECO:0000313" key="2">
    <source>
        <dbReference type="Proteomes" id="UP001608902"/>
    </source>
</evidence>
<reference evidence="1 2" key="1">
    <citation type="submission" date="2024-08" db="EMBL/GenBank/DDBJ databases">
        <title>Gnathostoma spinigerum genome.</title>
        <authorList>
            <person name="Gonzalez-Bertolin B."/>
            <person name="Monzon S."/>
            <person name="Zaballos A."/>
            <person name="Jimenez P."/>
            <person name="Dekumyoy P."/>
            <person name="Varona S."/>
            <person name="Cuesta I."/>
            <person name="Sumanam S."/>
            <person name="Adisakwattana P."/>
            <person name="Gasser R.B."/>
            <person name="Hernandez-Gonzalez A."/>
            <person name="Young N.D."/>
            <person name="Perteguer M.J."/>
        </authorList>
    </citation>
    <scope>NUCLEOTIDE SEQUENCE [LARGE SCALE GENOMIC DNA]</scope>
    <source>
        <strain evidence="1">AL3</strain>
        <tissue evidence="1">Liver</tissue>
    </source>
</reference>
<evidence type="ECO:0000313" key="1">
    <source>
        <dbReference type="EMBL" id="MFH4983235.1"/>
    </source>
</evidence>
<dbReference type="Proteomes" id="UP001608902">
    <property type="component" value="Unassembled WGS sequence"/>
</dbReference>
<proteinExistence type="predicted"/>
<name>A0ABD6F2G2_9BILA</name>
<protein>
    <submittedName>
        <fullName evidence="1">Uncharacterized protein</fullName>
    </submittedName>
</protein>
<sequence length="42" mass="4671">MHQKATSLELGQGELRAANPVNIIPRETADTVTIKKINRIRS</sequence>
<accession>A0ABD6F2G2</accession>
<dbReference type="EMBL" id="JBGFUD010011534">
    <property type="protein sequence ID" value="MFH4983235.1"/>
    <property type="molecule type" value="Genomic_DNA"/>
</dbReference>
<dbReference type="AlphaFoldDB" id="A0ABD6F2G2"/>